<evidence type="ECO:0000256" key="14">
    <source>
        <dbReference type="RuleBase" id="RU361242"/>
    </source>
</evidence>
<keyword evidence="10" id="KW-0472">Membrane</keyword>
<dbReference type="InterPro" id="IPR029044">
    <property type="entry name" value="Nucleotide-diphossugar_trans"/>
</dbReference>
<dbReference type="AlphaFoldDB" id="A0A0D6LM14"/>
<dbReference type="PANTHER" id="PTHR11675:SF43">
    <property type="entry name" value="POLYPEPTIDE N-ACETYLGALACTOSAMINYLTRANSFERASE 1"/>
    <property type="match status" value="1"/>
</dbReference>
<dbReference type="SUPFAM" id="SSF53448">
    <property type="entry name" value="Nucleotide-diphospho-sugar transferases"/>
    <property type="match status" value="1"/>
</dbReference>
<evidence type="ECO:0000256" key="8">
    <source>
        <dbReference type="ARBA" id="ARBA00022989"/>
    </source>
</evidence>
<feature type="domain" description="Glycosyltransferase 2-like" evidence="15">
    <location>
        <begin position="100"/>
        <end position="251"/>
    </location>
</feature>
<dbReference type="InterPro" id="IPR001173">
    <property type="entry name" value="Glyco_trans_2-like"/>
</dbReference>
<evidence type="ECO:0000256" key="12">
    <source>
        <dbReference type="ARBA" id="ARBA00023180"/>
    </source>
</evidence>
<dbReference type="GO" id="GO:0000139">
    <property type="term" value="C:Golgi membrane"/>
    <property type="evidence" value="ECO:0007669"/>
    <property type="project" value="UniProtKB-SubCell"/>
</dbReference>
<keyword evidence="14" id="KW-0328">Glycosyltransferase</keyword>
<dbReference type="Gene3D" id="2.80.10.50">
    <property type="match status" value="1"/>
</dbReference>
<sequence>MFLFITWSREGARLYKSGHAVKPHVVPNYTVPRFGPGENGEGVYLEGEEKRIGEEQMKKYFMNVLASDKISPDRSIPDSRSHACLALSYPKDLPTASVVIIFTDEFLSAELKEPLDEHLQRFGSLVKLIRSTERLGLIRAKLRGAREASGEVLVFLDSHCEANSGWVEPLLARIKEERTAVVCPIIDSISDSNMAYLGGSHGGIGTFWWSLHYSMGPLPKSEIERRKHPETDYIRSPTMAGGLFAANREYFFEVGGYDEEMDIWGGENLEISFRVWMCGGSIELIPCSHVGHIFRSGHPYDMTGRNNNKDVHGTNSKRLAEVWMDDYKRLFYVHRMGLKDMDVGDLTERKKLRERLQCKSFKWFLDNVIPQKFIPDENVHSYGHGTVILGVFVCQQEGSSAQMFSISRQHELRRESTCVDVGKQLRPGVYDAVLQECVDSKPVEFEHRQEYCAIKGGPIQHKERGLCLDVEDINSGGDVTFTRCQEGKASQHWTFDNYYQLN</sequence>
<dbReference type="Pfam" id="PF00652">
    <property type="entry name" value="Ricin_B_lectin"/>
    <property type="match status" value="1"/>
</dbReference>
<evidence type="ECO:0000259" key="15">
    <source>
        <dbReference type="Pfam" id="PF00535"/>
    </source>
</evidence>
<keyword evidence="18" id="KW-1185">Reference proteome</keyword>
<keyword evidence="13 14" id="KW-0464">Manganese</keyword>
<dbReference type="EC" id="2.4.1.-" evidence="14"/>
<protein>
    <recommendedName>
        <fullName evidence="14">Polypeptide N-acetylgalactosaminyltransferase</fullName>
        <ecNumber evidence="14">2.4.1.-</ecNumber>
    </recommendedName>
    <alternativeName>
        <fullName evidence="14">Protein-UDP acetylgalactosaminyltransferase</fullName>
    </alternativeName>
</protein>
<evidence type="ECO:0000259" key="16">
    <source>
        <dbReference type="Pfam" id="PF00652"/>
    </source>
</evidence>
<accession>A0A0D6LM14</accession>
<evidence type="ECO:0000256" key="9">
    <source>
        <dbReference type="ARBA" id="ARBA00023034"/>
    </source>
</evidence>
<evidence type="ECO:0000256" key="4">
    <source>
        <dbReference type="ARBA" id="ARBA00005680"/>
    </source>
</evidence>
<comment type="pathway">
    <text evidence="3 14">Protein modification; protein glycosylation.</text>
</comment>
<dbReference type="SUPFAM" id="SSF50370">
    <property type="entry name" value="Ricin B-like lectins"/>
    <property type="match status" value="1"/>
</dbReference>
<comment type="similarity">
    <text evidence="4 14">Belongs to the glycosyltransferase 2 family. GalNAc-T subfamily.</text>
</comment>
<dbReference type="Pfam" id="PF00535">
    <property type="entry name" value="Glycos_transf_2"/>
    <property type="match status" value="1"/>
</dbReference>
<evidence type="ECO:0000313" key="17">
    <source>
        <dbReference type="EMBL" id="EPB71086.1"/>
    </source>
</evidence>
<keyword evidence="12" id="KW-0325">Glycoprotein</keyword>
<evidence type="ECO:0000313" key="18">
    <source>
        <dbReference type="Proteomes" id="UP000054495"/>
    </source>
</evidence>
<comment type="subcellular location">
    <subcellularLocation>
        <location evidence="2 14">Golgi apparatus membrane</location>
        <topology evidence="2 14">Single-pass type II membrane protein</topology>
    </subcellularLocation>
</comment>
<keyword evidence="11 14" id="KW-1015">Disulfide bond</keyword>
<dbReference type="InterPro" id="IPR000772">
    <property type="entry name" value="Ricin_B_lectin"/>
</dbReference>
<dbReference type="PANTHER" id="PTHR11675">
    <property type="entry name" value="N-ACETYLGALACTOSAMINYLTRANSFERASE"/>
    <property type="match status" value="1"/>
</dbReference>
<evidence type="ECO:0000256" key="13">
    <source>
        <dbReference type="ARBA" id="ARBA00023211"/>
    </source>
</evidence>
<dbReference type="UniPathway" id="UPA00378"/>
<dbReference type="InterPro" id="IPR035992">
    <property type="entry name" value="Ricin_B-like_lectins"/>
</dbReference>
<dbReference type="PROSITE" id="PS50231">
    <property type="entry name" value="RICIN_B_LECTIN"/>
    <property type="match status" value="1"/>
</dbReference>
<dbReference type="InterPro" id="IPR045885">
    <property type="entry name" value="GalNAc-T"/>
</dbReference>
<keyword evidence="7" id="KW-0735">Signal-anchor</keyword>
<evidence type="ECO:0000256" key="3">
    <source>
        <dbReference type="ARBA" id="ARBA00004922"/>
    </source>
</evidence>
<dbReference type="GO" id="GO:0004653">
    <property type="term" value="F:polypeptide N-acetylgalactosaminyltransferase activity"/>
    <property type="evidence" value="ECO:0007669"/>
    <property type="project" value="TreeGrafter"/>
</dbReference>
<evidence type="ECO:0000256" key="7">
    <source>
        <dbReference type="ARBA" id="ARBA00022968"/>
    </source>
</evidence>
<dbReference type="Gene3D" id="3.90.550.10">
    <property type="entry name" value="Spore Coat Polysaccharide Biosynthesis Protein SpsA, Chain A"/>
    <property type="match status" value="1"/>
</dbReference>
<dbReference type="EMBL" id="KE125138">
    <property type="protein sequence ID" value="EPB71086.1"/>
    <property type="molecule type" value="Genomic_DNA"/>
</dbReference>
<keyword evidence="6 14" id="KW-0430">Lectin</keyword>
<evidence type="ECO:0000256" key="11">
    <source>
        <dbReference type="ARBA" id="ARBA00023157"/>
    </source>
</evidence>
<proteinExistence type="inferred from homology"/>
<organism evidence="17 18">
    <name type="scientific">Ancylostoma ceylanicum</name>
    <dbReference type="NCBI Taxonomy" id="53326"/>
    <lineage>
        <taxon>Eukaryota</taxon>
        <taxon>Metazoa</taxon>
        <taxon>Ecdysozoa</taxon>
        <taxon>Nematoda</taxon>
        <taxon>Chromadorea</taxon>
        <taxon>Rhabditida</taxon>
        <taxon>Rhabditina</taxon>
        <taxon>Rhabditomorpha</taxon>
        <taxon>Strongyloidea</taxon>
        <taxon>Ancylostomatidae</taxon>
        <taxon>Ancylostomatinae</taxon>
        <taxon>Ancylostoma</taxon>
    </lineage>
</organism>
<keyword evidence="8" id="KW-1133">Transmembrane helix</keyword>
<evidence type="ECO:0000256" key="6">
    <source>
        <dbReference type="ARBA" id="ARBA00022734"/>
    </source>
</evidence>
<dbReference type="GO" id="GO:0006493">
    <property type="term" value="P:protein O-linked glycosylation"/>
    <property type="evidence" value="ECO:0007669"/>
    <property type="project" value="TreeGrafter"/>
</dbReference>
<dbReference type="CDD" id="cd02510">
    <property type="entry name" value="pp-GalNAc-T"/>
    <property type="match status" value="1"/>
</dbReference>
<keyword evidence="5" id="KW-0812">Transmembrane</keyword>
<reference evidence="17 18" key="1">
    <citation type="submission" date="2013-05" db="EMBL/GenBank/DDBJ databases">
        <title>Draft genome of the parasitic nematode Anyclostoma ceylanicum.</title>
        <authorList>
            <person name="Mitreva M."/>
        </authorList>
    </citation>
    <scope>NUCLEOTIDE SEQUENCE [LARGE SCALE GENOMIC DNA]</scope>
</reference>
<evidence type="ECO:0000256" key="1">
    <source>
        <dbReference type="ARBA" id="ARBA00001936"/>
    </source>
</evidence>
<keyword evidence="14 17" id="KW-0808">Transferase</keyword>
<name>A0A0D6LM14_9BILA</name>
<evidence type="ECO:0000256" key="2">
    <source>
        <dbReference type="ARBA" id="ARBA00004323"/>
    </source>
</evidence>
<evidence type="ECO:0000256" key="10">
    <source>
        <dbReference type="ARBA" id="ARBA00023136"/>
    </source>
</evidence>
<comment type="cofactor">
    <cofactor evidence="1 14">
        <name>Mn(2+)</name>
        <dbReference type="ChEBI" id="CHEBI:29035"/>
    </cofactor>
</comment>
<gene>
    <name evidence="17" type="ORF">ANCCEY_09835</name>
</gene>
<dbReference type="GO" id="GO:0030246">
    <property type="term" value="F:carbohydrate binding"/>
    <property type="evidence" value="ECO:0007669"/>
    <property type="project" value="UniProtKB-KW"/>
</dbReference>
<dbReference type="Proteomes" id="UP000054495">
    <property type="component" value="Unassembled WGS sequence"/>
</dbReference>
<feature type="domain" description="Ricin B lectin" evidence="16">
    <location>
        <begin position="389"/>
        <end position="493"/>
    </location>
</feature>
<evidence type="ECO:0000256" key="5">
    <source>
        <dbReference type="ARBA" id="ARBA00022692"/>
    </source>
</evidence>
<keyword evidence="9 14" id="KW-0333">Golgi apparatus</keyword>